<sequence>MSEHYESCACFGMITGGSFNASRFLDIALAFLCPTMMRSQATILAGHGVIEWPSGVLR</sequence>
<protein>
    <submittedName>
        <fullName evidence="1">Uncharacterized protein</fullName>
    </submittedName>
</protein>
<accession>A0A0C3KNC9</accession>
<name>A0A0C3KNC9_PISTI</name>
<dbReference type="InParanoid" id="A0A0C3KNC9"/>
<reference evidence="2" key="2">
    <citation type="submission" date="2015-01" db="EMBL/GenBank/DDBJ databases">
        <title>Evolutionary Origins and Diversification of the Mycorrhizal Mutualists.</title>
        <authorList>
            <consortium name="DOE Joint Genome Institute"/>
            <consortium name="Mycorrhizal Genomics Consortium"/>
            <person name="Kohler A."/>
            <person name="Kuo A."/>
            <person name="Nagy L.G."/>
            <person name="Floudas D."/>
            <person name="Copeland A."/>
            <person name="Barry K.W."/>
            <person name="Cichocki N."/>
            <person name="Veneault-Fourrey C."/>
            <person name="LaButti K."/>
            <person name="Lindquist E.A."/>
            <person name="Lipzen A."/>
            <person name="Lundell T."/>
            <person name="Morin E."/>
            <person name="Murat C."/>
            <person name="Riley R."/>
            <person name="Ohm R."/>
            <person name="Sun H."/>
            <person name="Tunlid A."/>
            <person name="Henrissat B."/>
            <person name="Grigoriev I.V."/>
            <person name="Hibbett D.S."/>
            <person name="Martin F."/>
        </authorList>
    </citation>
    <scope>NUCLEOTIDE SEQUENCE [LARGE SCALE GENOMIC DNA]</scope>
    <source>
        <strain evidence="2">Marx 270</strain>
    </source>
</reference>
<reference evidence="1 2" key="1">
    <citation type="submission" date="2014-04" db="EMBL/GenBank/DDBJ databases">
        <authorList>
            <consortium name="DOE Joint Genome Institute"/>
            <person name="Kuo A."/>
            <person name="Kohler A."/>
            <person name="Costa M.D."/>
            <person name="Nagy L.G."/>
            <person name="Floudas D."/>
            <person name="Copeland A."/>
            <person name="Barry K.W."/>
            <person name="Cichocki N."/>
            <person name="Veneault-Fourrey C."/>
            <person name="LaButti K."/>
            <person name="Lindquist E.A."/>
            <person name="Lipzen A."/>
            <person name="Lundell T."/>
            <person name="Morin E."/>
            <person name="Murat C."/>
            <person name="Sun H."/>
            <person name="Tunlid A."/>
            <person name="Henrissat B."/>
            <person name="Grigoriev I.V."/>
            <person name="Hibbett D.S."/>
            <person name="Martin F."/>
            <person name="Nordberg H.P."/>
            <person name="Cantor M.N."/>
            <person name="Hua S.X."/>
        </authorList>
    </citation>
    <scope>NUCLEOTIDE SEQUENCE [LARGE SCALE GENOMIC DNA]</scope>
    <source>
        <strain evidence="1 2">Marx 270</strain>
    </source>
</reference>
<gene>
    <name evidence="1" type="ORF">M404DRAFT_994780</name>
</gene>
<dbReference type="Proteomes" id="UP000054217">
    <property type="component" value="Unassembled WGS sequence"/>
</dbReference>
<evidence type="ECO:0000313" key="2">
    <source>
        <dbReference type="Proteomes" id="UP000054217"/>
    </source>
</evidence>
<organism evidence="1 2">
    <name type="scientific">Pisolithus tinctorius Marx 270</name>
    <dbReference type="NCBI Taxonomy" id="870435"/>
    <lineage>
        <taxon>Eukaryota</taxon>
        <taxon>Fungi</taxon>
        <taxon>Dikarya</taxon>
        <taxon>Basidiomycota</taxon>
        <taxon>Agaricomycotina</taxon>
        <taxon>Agaricomycetes</taxon>
        <taxon>Agaricomycetidae</taxon>
        <taxon>Boletales</taxon>
        <taxon>Sclerodermatineae</taxon>
        <taxon>Pisolithaceae</taxon>
        <taxon>Pisolithus</taxon>
    </lineage>
</organism>
<dbReference type="HOGENOM" id="CLU_2980103_0_0_1"/>
<evidence type="ECO:0000313" key="1">
    <source>
        <dbReference type="EMBL" id="KIO11102.1"/>
    </source>
</evidence>
<dbReference type="EMBL" id="KN831950">
    <property type="protein sequence ID" value="KIO11102.1"/>
    <property type="molecule type" value="Genomic_DNA"/>
</dbReference>
<proteinExistence type="predicted"/>
<keyword evidence="2" id="KW-1185">Reference proteome</keyword>
<dbReference type="AlphaFoldDB" id="A0A0C3KNC9"/>